<dbReference type="STRING" id="56723.ENSLBEP00000032275"/>
<keyword evidence="7" id="KW-0325">Glycoprotein</keyword>
<feature type="domain" description="VWFA" evidence="8">
    <location>
        <begin position="232"/>
        <end position="415"/>
    </location>
</feature>
<evidence type="ECO:0000313" key="10">
    <source>
        <dbReference type="Proteomes" id="UP000261660"/>
    </source>
</evidence>
<dbReference type="Pfam" id="PF08487">
    <property type="entry name" value="VIT"/>
    <property type="match status" value="1"/>
</dbReference>
<dbReference type="SMART" id="SM00609">
    <property type="entry name" value="VIT"/>
    <property type="match status" value="1"/>
</dbReference>
<keyword evidence="6" id="KW-0722">Serine protease inhibitor</keyword>
<dbReference type="Pfam" id="PF06668">
    <property type="entry name" value="ITI_HC_C"/>
    <property type="match status" value="1"/>
</dbReference>
<evidence type="ECO:0000256" key="3">
    <source>
        <dbReference type="ARBA" id="ARBA00022525"/>
    </source>
</evidence>
<dbReference type="FunFam" id="3.40.50.410:FF:000013">
    <property type="entry name" value="inter-alpha-trypsin inhibitor heavy chain H2"/>
    <property type="match status" value="1"/>
</dbReference>
<dbReference type="InterPro" id="IPR013694">
    <property type="entry name" value="VIT"/>
</dbReference>
<dbReference type="GO" id="GO:0004867">
    <property type="term" value="F:serine-type endopeptidase inhibitor activity"/>
    <property type="evidence" value="ECO:0007669"/>
    <property type="project" value="UniProtKB-KW"/>
</dbReference>
<keyword evidence="4" id="KW-0646">Protease inhibitor</keyword>
<evidence type="ECO:0000256" key="7">
    <source>
        <dbReference type="ARBA" id="ARBA00023180"/>
    </source>
</evidence>
<evidence type="ECO:0000256" key="2">
    <source>
        <dbReference type="ARBA" id="ARBA00010158"/>
    </source>
</evidence>
<dbReference type="Pfam" id="PF00092">
    <property type="entry name" value="VWA"/>
    <property type="match status" value="1"/>
</dbReference>
<proteinExistence type="inferred from homology"/>
<keyword evidence="10" id="KW-1185">Reference proteome</keyword>
<dbReference type="Proteomes" id="UP000261660">
    <property type="component" value="Unplaced"/>
</dbReference>
<evidence type="ECO:0000256" key="6">
    <source>
        <dbReference type="ARBA" id="ARBA00022900"/>
    </source>
</evidence>
<dbReference type="PROSITE" id="PS50234">
    <property type="entry name" value="VWFA"/>
    <property type="match status" value="1"/>
</dbReference>
<dbReference type="GeneTree" id="ENSGT00940000162980"/>
<dbReference type="InParanoid" id="A0A3Q3NDG1"/>
<comment type="similarity">
    <text evidence="2">Belongs to the ITIH family.</text>
</comment>
<dbReference type="InterPro" id="IPR050934">
    <property type="entry name" value="ITIH"/>
</dbReference>
<evidence type="ECO:0000259" key="8">
    <source>
        <dbReference type="PROSITE" id="PS50234"/>
    </source>
</evidence>
<evidence type="ECO:0000256" key="1">
    <source>
        <dbReference type="ARBA" id="ARBA00004613"/>
    </source>
</evidence>
<dbReference type="PANTHER" id="PTHR10338:SF155">
    <property type="entry name" value="INTER-ALPHA-TRYPSIN INHIBITOR HEAVY CHAIN H6"/>
    <property type="match status" value="1"/>
</dbReference>
<evidence type="ECO:0000313" key="9">
    <source>
        <dbReference type="Ensembl" id="ENSLBEP00000032275.1"/>
    </source>
</evidence>
<keyword evidence="5" id="KW-0732">Signal</keyword>
<dbReference type="InterPro" id="IPR010600">
    <property type="entry name" value="ITI_HC_C"/>
</dbReference>
<dbReference type="GO" id="GO:0030212">
    <property type="term" value="P:hyaluronan metabolic process"/>
    <property type="evidence" value="ECO:0007669"/>
    <property type="project" value="InterPro"/>
</dbReference>
<sequence>VLQSCGLCLTRSVSAGAGPPRVNRRTTEIVVSRYAVTTVQSSVWNQLPITKEAAFEVDLPSSAFISNFTMKMHNLITRRVSNHSPSKNIEKFRVAVSVPPGARMFFSLSYEELLPRRLGRYELSLGLRPGQPVQNLTLDVSITERTSISFIKVLPLKTSRLSGSKITEYKFYIIRYSPTLQQQNGVSSKGLNVDFIVHYDVDLRDLMGEVQVYDGYFVHYFAPRGLPVVPKDVIFVIDVSGSMIGTKIKQTKQAMGTILADLREGDHFNIITFSDKVHTWKKGRTVRATRQNVRDAKDFVKRIIAEGWTNINAALLSAAQLVNPQSTSDRLSSRRVPLVIFLTDGEATIGVTAGDAILSNAKKALGSASLFGLAFGDDADYLLLKRLALDNRGVARMVYEDADAALQLKGFYDEVASPLLSDVQLTYLDDQAFDITRSLFPNYFQGSELVVAGKVKPGVKDLKVSMSATDLKKRVNLENDVLILNAEGNESADSLKCSGGSEGISSFVHRLWAYFTIKELLLAKLNATDPATQRLLADKATNLSLKYNFVTPVTSLVVIQPDEDEAGCWWLSGTEAVVLQAGGQGSNPTCVDGDPHFVVQLPKLHQNLCFTVDGSADDVLRLLEDPERGIIVDGHLMGAPSKHGAEDRARTYFDRLTVSSATGGSGDIMITLSLDAVVVEGEGRDILPISQQGSVTRQGVTVTVDNHRSCWIELGRDVRFLVLFHQYKHPSYLQMAHLGFYITNGRGLSASTQGLLGQFQHADISVTAVTDHQDGAAHKAATLARGILRWGSEHTAVTLQDKSLKDSVRKRHTGRCWVVPKGEVERLLGHPYESYVVDHV</sequence>
<reference evidence="9" key="2">
    <citation type="submission" date="2025-09" db="UniProtKB">
        <authorList>
            <consortium name="Ensembl"/>
        </authorList>
    </citation>
    <scope>IDENTIFICATION</scope>
</reference>
<keyword evidence="3" id="KW-0964">Secreted</keyword>
<organism evidence="9 10">
    <name type="scientific">Labrus bergylta</name>
    <name type="common">ballan wrasse</name>
    <dbReference type="NCBI Taxonomy" id="56723"/>
    <lineage>
        <taxon>Eukaryota</taxon>
        <taxon>Metazoa</taxon>
        <taxon>Chordata</taxon>
        <taxon>Craniata</taxon>
        <taxon>Vertebrata</taxon>
        <taxon>Euteleostomi</taxon>
        <taxon>Actinopterygii</taxon>
        <taxon>Neopterygii</taxon>
        <taxon>Teleostei</taxon>
        <taxon>Neoteleostei</taxon>
        <taxon>Acanthomorphata</taxon>
        <taxon>Eupercaria</taxon>
        <taxon>Labriformes</taxon>
        <taxon>Labridae</taxon>
        <taxon>Labrus</taxon>
    </lineage>
</organism>
<comment type="subcellular location">
    <subcellularLocation>
        <location evidence="1">Secreted</location>
    </subcellularLocation>
</comment>
<dbReference type="InterPro" id="IPR002035">
    <property type="entry name" value="VWF_A"/>
</dbReference>
<dbReference type="SMART" id="SM00327">
    <property type="entry name" value="VWA"/>
    <property type="match status" value="1"/>
</dbReference>
<dbReference type="Ensembl" id="ENSLBET00000033718.1">
    <property type="protein sequence ID" value="ENSLBEP00000032275.1"/>
    <property type="gene ID" value="ENSLBEG00000024127.1"/>
</dbReference>
<evidence type="ECO:0000256" key="5">
    <source>
        <dbReference type="ARBA" id="ARBA00022729"/>
    </source>
</evidence>
<dbReference type="Gene3D" id="3.40.50.410">
    <property type="entry name" value="von Willebrand factor, type A domain"/>
    <property type="match status" value="1"/>
</dbReference>
<name>A0A3Q3NDG1_9LABR</name>
<dbReference type="AlphaFoldDB" id="A0A3Q3NDG1"/>
<dbReference type="PANTHER" id="PTHR10338">
    <property type="entry name" value="INTER-ALPHA-TRYPSIN INHIBITOR HEAVY CHAIN FAMILY MEMBER"/>
    <property type="match status" value="1"/>
</dbReference>
<dbReference type="SUPFAM" id="SSF53300">
    <property type="entry name" value="vWA-like"/>
    <property type="match status" value="1"/>
</dbReference>
<protein>
    <submittedName>
        <fullName evidence="9">Inter-alpha-trypsin inhibitor heavy chain family member 6</fullName>
    </submittedName>
</protein>
<reference evidence="9" key="1">
    <citation type="submission" date="2025-08" db="UniProtKB">
        <authorList>
            <consortium name="Ensembl"/>
        </authorList>
    </citation>
    <scope>IDENTIFICATION</scope>
</reference>
<evidence type="ECO:0000256" key="4">
    <source>
        <dbReference type="ARBA" id="ARBA00022690"/>
    </source>
</evidence>
<accession>A0A3Q3NDG1</accession>
<dbReference type="GO" id="GO:0005576">
    <property type="term" value="C:extracellular region"/>
    <property type="evidence" value="ECO:0007669"/>
    <property type="project" value="UniProtKB-SubCell"/>
</dbReference>
<dbReference type="InterPro" id="IPR036465">
    <property type="entry name" value="vWFA_dom_sf"/>
</dbReference>